<dbReference type="InterPro" id="IPR037000">
    <property type="entry name" value="Ski_DNA-bd_sf"/>
</dbReference>
<keyword evidence="4" id="KW-0175">Coiled coil</keyword>
<gene>
    <name evidence="7" type="ORF">QTP70_018372</name>
</gene>
<feature type="domain" description="SKI/SNO/DAC" evidence="6">
    <location>
        <begin position="1"/>
        <end position="92"/>
    </location>
</feature>
<accession>A0AAE0R572</accession>
<dbReference type="PROSITE" id="PS00354">
    <property type="entry name" value="HMGI_Y"/>
    <property type="match status" value="1"/>
</dbReference>
<dbReference type="CDD" id="cd01650">
    <property type="entry name" value="RT_nLTR_like"/>
    <property type="match status" value="1"/>
</dbReference>
<evidence type="ECO:0000256" key="2">
    <source>
        <dbReference type="ARBA" id="ARBA00023242"/>
    </source>
</evidence>
<dbReference type="InterPro" id="IPR000637">
    <property type="entry name" value="HMGI/Y_DNA-bd_CS"/>
</dbReference>
<comment type="caution">
    <text evidence="7">The sequence shown here is derived from an EMBL/GenBank/DDBJ whole genome shotgun (WGS) entry which is preliminary data.</text>
</comment>
<dbReference type="InterPro" id="IPR009061">
    <property type="entry name" value="DNA-bd_dom_put_sf"/>
</dbReference>
<dbReference type="InterPro" id="IPR052417">
    <property type="entry name" value="Dachshund_domain"/>
</dbReference>
<dbReference type="Pfam" id="PF02437">
    <property type="entry name" value="Ski_Sno_DHD"/>
    <property type="match status" value="1"/>
</dbReference>
<dbReference type="SUPFAM" id="SSF46955">
    <property type="entry name" value="Putative DNA-binding domain"/>
    <property type="match status" value="1"/>
</dbReference>
<evidence type="ECO:0000259" key="6">
    <source>
        <dbReference type="Pfam" id="PF02437"/>
    </source>
</evidence>
<comment type="similarity">
    <text evidence="3">Belongs to the DACH/dachshund family.</text>
</comment>
<name>A0AAE0R572_9TELE</name>
<dbReference type="InterPro" id="IPR003380">
    <property type="entry name" value="SKI/SNO/DAC"/>
</dbReference>
<dbReference type="EMBL" id="JAUCMX010000006">
    <property type="protein sequence ID" value="KAK3543363.1"/>
    <property type="molecule type" value="Genomic_DNA"/>
</dbReference>
<protein>
    <recommendedName>
        <fullName evidence="6">SKI/SNO/DAC domain-containing protein</fullName>
    </recommendedName>
</protein>
<dbReference type="GO" id="GO:0000981">
    <property type="term" value="F:DNA-binding transcription factor activity, RNA polymerase II-specific"/>
    <property type="evidence" value="ECO:0007669"/>
    <property type="project" value="TreeGrafter"/>
</dbReference>
<keyword evidence="2" id="KW-0539">Nucleus</keyword>
<dbReference type="FunFam" id="3.10.260.20:FF:000001">
    <property type="entry name" value="Dachshund homolog 1"/>
    <property type="match status" value="1"/>
</dbReference>
<feature type="region of interest" description="Disordered" evidence="5">
    <location>
        <begin position="905"/>
        <end position="939"/>
    </location>
</feature>
<evidence type="ECO:0000256" key="5">
    <source>
        <dbReference type="SAM" id="MobiDB-lite"/>
    </source>
</evidence>
<dbReference type="PANTHER" id="PTHR12577">
    <property type="entry name" value="DACHSHUND"/>
    <property type="match status" value="1"/>
</dbReference>
<dbReference type="GO" id="GO:0005634">
    <property type="term" value="C:nucleus"/>
    <property type="evidence" value="ECO:0007669"/>
    <property type="project" value="UniProtKB-SubCell"/>
</dbReference>
<feature type="compositionally biased region" description="Low complexity" evidence="5">
    <location>
        <begin position="708"/>
        <end position="726"/>
    </location>
</feature>
<feature type="coiled-coil region" evidence="4">
    <location>
        <begin position="833"/>
        <end position="895"/>
    </location>
</feature>
<dbReference type="Gene3D" id="3.10.260.20">
    <property type="entry name" value="Ski"/>
    <property type="match status" value="1"/>
</dbReference>
<organism evidence="7 8">
    <name type="scientific">Hemibagrus guttatus</name>
    <dbReference type="NCBI Taxonomy" id="175788"/>
    <lineage>
        <taxon>Eukaryota</taxon>
        <taxon>Metazoa</taxon>
        <taxon>Chordata</taxon>
        <taxon>Craniata</taxon>
        <taxon>Vertebrata</taxon>
        <taxon>Euteleostomi</taxon>
        <taxon>Actinopterygii</taxon>
        <taxon>Neopterygii</taxon>
        <taxon>Teleostei</taxon>
        <taxon>Ostariophysi</taxon>
        <taxon>Siluriformes</taxon>
        <taxon>Bagridae</taxon>
        <taxon>Hemibagrus</taxon>
    </lineage>
</organism>
<keyword evidence="8" id="KW-1185">Reference proteome</keyword>
<comment type="subcellular location">
    <subcellularLocation>
        <location evidence="1">Nucleus</location>
    </subcellularLocation>
</comment>
<feature type="region of interest" description="Disordered" evidence="5">
    <location>
        <begin position="689"/>
        <end position="735"/>
    </location>
</feature>
<dbReference type="Proteomes" id="UP001274896">
    <property type="component" value="Unassembled WGS sequence"/>
</dbReference>
<dbReference type="AlphaFoldDB" id="A0AAE0R572"/>
<dbReference type="PANTHER" id="PTHR12577:SF14">
    <property type="entry name" value="DACHSHUND HOMOLOG 1"/>
    <property type="match status" value="1"/>
</dbReference>
<reference evidence="7" key="1">
    <citation type="submission" date="2023-06" db="EMBL/GenBank/DDBJ databases">
        <title>Male Hemibagrus guttatus genome.</title>
        <authorList>
            <person name="Bian C."/>
        </authorList>
    </citation>
    <scope>NUCLEOTIDE SEQUENCE</scope>
    <source>
        <strain evidence="7">Male_cb2023</strain>
        <tissue evidence="7">Muscle</tissue>
    </source>
</reference>
<evidence type="ECO:0000256" key="3">
    <source>
        <dbReference type="ARBA" id="ARBA00038192"/>
    </source>
</evidence>
<evidence type="ECO:0000313" key="8">
    <source>
        <dbReference type="Proteomes" id="UP001274896"/>
    </source>
</evidence>
<dbReference type="GO" id="GO:0005667">
    <property type="term" value="C:transcription regulator complex"/>
    <property type="evidence" value="ECO:0007669"/>
    <property type="project" value="TreeGrafter"/>
</dbReference>
<proteinExistence type="inferred from homology"/>
<feature type="compositionally biased region" description="Polar residues" evidence="5">
    <location>
        <begin position="907"/>
        <end position="929"/>
    </location>
</feature>
<evidence type="ECO:0000313" key="7">
    <source>
        <dbReference type="EMBL" id="KAK3543363.1"/>
    </source>
</evidence>
<evidence type="ECO:0000256" key="4">
    <source>
        <dbReference type="SAM" id="Coils"/>
    </source>
</evidence>
<dbReference type="CDD" id="cd21081">
    <property type="entry name" value="DHD_Dac"/>
    <property type="match status" value="1"/>
</dbReference>
<dbReference type="GO" id="GO:0000978">
    <property type="term" value="F:RNA polymerase II cis-regulatory region sequence-specific DNA binding"/>
    <property type="evidence" value="ECO:0007669"/>
    <property type="project" value="TreeGrafter"/>
</dbReference>
<sequence length="1009" mass="112746">MVELRGAQVASFTVDGRELICLPQAFDLFLKHLVGGLHTVYTKLKRLEITPVVCNVEQVRVLRGLGAIQPGVNRCKLISRKDFETLYNDCTNASCQLERLSVDILIQHLLPSGEIGDCWELNPPSPRHYSTLTSCQVDNRIHNLSRDLNPPLILFLQAVRVLKGSWEFAQPVHMCFVDLEKAFDRVPRGILWEVLWEISRRSQGLEGVRFGDHRISSLVFADDVVLLAPSSLDLQHALGRFAAECEVAGMRVITSKSEAMVLDWKKVACTLQVGGEVLPQVEQFKYLGVLFTSEGRMDREIDRRIGAAAAVMQSMYRCVVVKKELSRNAKLSIYQSIYVPTLTYGHELWVMTERVRSRIQAAEMSFLHRVAGRSLRDTVRSSVTREELGVEALLLHIERGQLRWLGHLFRMPPGRLPGEVFRACPTGKRPRGRPRTRWRDYVSRLAWERLGVPLEELEEVSGERELKTREASEEDPECYIARESSHNASLSAGPHVSRNHSPYSRRGTYFQYLLEECSDIAQPLYHAFVDLAQNIPIGLTAAAAAAAAATNAAIAEAMKVKKIKLEVMSSYHANSTQHGADSENGDLSSSVESLADSGRLWVATSKCSTFSSAAPNELQGLAALSGYAICLELPFMMMPHPLIPVSLPPASVTMAMSQMNHLSTIANMAAAAQGQSAPSRMVTSVIKERVPDSPSPAPSLEDGRRPGSRPSSQRSSSVSSSPAHTESSSDRMPIHQNGLSMNQVLLGLSPSILPGPKEGDLATHDMGHEAKRLHSEKEEAPMCTPTARDSYERLSLASQALPPGFPSPFLFPDGLSSIETLLTNIQGLLKVAIDNARAQEKQVQLEKTELKMELFRERELRETLEKQLAMEQKNRAIIQKRLKKEKKAKRKLQEALEYECKRREQAEQSLKQSSPTESLRSLNDSLTQEIETDRSSGRTDAERTIQVSYNNILRDMLEKYVIAYIVNILIYSYETHVFRNRQALLPVPHAALLYPRMKSARSIKIQSHS</sequence>
<evidence type="ECO:0000256" key="1">
    <source>
        <dbReference type="ARBA" id="ARBA00004123"/>
    </source>
</evidence>